<gene>
    <name evidence="1" type="ORF">B0H50_10446</name>
</gene>
<reference evidence="1 2" key="1">
    <citation type="submission" date="2018-05" db="EMBL/GenBank/DDBJ databases">
        <title>Animal gut microbial communities from fecal samples from Wisconsin, USA.</title>
        <authorList>
            <person name="Neumann A."/>
        </authorList>
    </citation>
    <scope>NUCLEOTIDE SEQUENCE [LARGE SCALE GENOMIC DNA]</scope>
    <source>
        <strain evidence="1 2">UWS4</strain>
    </source>
</reference>
<organism evidence="1 2">
    <name type="scientific">Hallerella porci</name>
    <dbReference type="NCBI Taxonomy" id="1945871"/>
    <lineage>
        <taxon>Bacteria</taxon>
        <taxon>Pseudomonadati</taxon>
        <taxon>Fibrobacterota</taxon>
        <taxon>Fibrobacteria</taxon>
        <taxon>Fibrobacterales</taxon>
        <taxon>Fibrobacteraceae</taxon>
        <taxon>Hallerella</taxon>
    </lineage>
</organism>
<dbReference type="EMBL" id="QGHD01000004">
    <property type="protein sequence ID" value="PWL03622.1"/>
    <property type="molecule type" value="Genomic_DNA"/>
</dbReference>
<comment type="caution">
    <text evidence="1">The sequence shown here is derived from an EMBL/GenBank/DDBJ whole genome shotgun (WGS) entry which is preliminary data.</text>
</comment>
<accession>A0ABX5LMI8</accession>
<dbReference type="Proteomes" id="UP000245523">
    <property type="component" value="Unassembled WGS sequence"/>
</dbReference>
<dbReference type="RefSeq" id="WP_106197835.1">
    <property type="nucleotide sequence ID" value="NZ_JAXEIU010000025.1"/>
</dbReference>
<protein>
    <submittedName>
        <fullName evidence="1">Uncharacterized protein</fullName>
    </submittedName>
</protein>
<evidence type="ECO:0000313" key="1">
    <source>
        <dbReference type="EMBL" id="PWL03622.1"/>
    </source>
</evidence>
<name>A0ABX5LMI8_9BACT</name>
<evidence type="ECO:0000313" key="2">
    <source>
        <dbReference type="Proteomes" id="UP000245523"/>
    </source>
</evidence>
<proteinExistence type="predicted"/>
<keyword evidence="2" id="KW-1185">Reference proteome</keyword>
<sequence length="148" mass="17132">MLKEIKDDVFYVCTMIEFVARATHNKVGDVIKYISDDDLAHELKAAPINHCLTFEQVCDEWIEKYKIANGVFDNISTCKYQVPTVTSIGRLYQQLIYNVIKDETKLIQTIREVFTSFLSEEIANYNSSLYYSNPDYLRCSYLEGTLLA</sequence>